<evidence type="ECO:0000313" key="11">
    <source>
        <dbReference type="Proteomes" id="UP001176521"/>
    </source>
</evidence>
<feature type="compositionally biased region" description="Acidic residues" evidence="8">
    <location>
        <begin position="507"/>
        <end position="523"/>
    </location>
</feature>
<feature type="compositionally biased region" description="Pro residues" evidence="8">
    <location>
        <begin position="99"/>
        <end position="111"/>
    </location>
</feature>
<keyword evidence="3" id="KW-0862">Zinc</keyword>
<evidence type="ECO:0000313" key="10">
    <source>
        <dbReference type="EMBL" id="KAK0533247.1"/>
    </source>
</evidence>
<feature type="domain" description="Copper-fist" evidence="9">
    <location>
        <begin position="1"/>
        <end position="41"/>
    </location>
</feature>
<feature type="compositionally biased region" description="Low complexity" evidence="8">
    <location>
        <begin position="403"/>
        <end position="421"/>
    </location>
</feature>
<dbReference type="GO" id="GO:0005634">
    <property type="term" value="C:nucleus"/>
    <property type="evidence" value="ECO:0007669"/>
    <property type="project" value="UniProtKB-SubCell"/>
</dbReference>
<dbReference type="SMART" id="SM00412">
    <property type="entry name" value="Cu_FIST"/>
    <property type="match status" value="1"/>
</dbReference>
<keyword evidence="2" id="KW-0479">Metal-binding</keyword>
<feature type="compositionally biased region" description="Basic and acidic residues" evidence="8">
    <location>
        <begin position="597"/>
        <end position="607"/>
    </location>
</feature>
<keyword evidence="11" id="KW-1185">Reference proteome</keyword>
<feature type="compositionally biased region" description="Low complexity" evidence="8">
    <location>
        <begin position="112"/>
        <end position="122"/>
    </location>
</feature>
<comment type="caution">
    <text evidence="10">The sequence shown here is derived from an EMBL/GenBank/DDBJ whole genome shotgun (WGS) entry which is preliminary data.</text>
</comment>
<dbReference type="GO" id="GO:0000978">
    <property type="term" value="F:RNA polymerase II cis-regulatory region sequence-specific DNA binding"/>
    <property type="evidence" value="ECO:0007669"/>
    <property type="project" value="TreeGrafter"/>
</dbReference>
<keyword evidence="5" id="KW-0805">Transcription regulation</keyword>
<dbReference type="GO" id="GO:0006879">
    <property type="term" value="P:intracellular iron ion homeostasis"/>
    <property type="evidence" value="ECO:0007669"/>
    <property type="project" value="TreeGrafter"/>
</dbReference>
<feature type="region of interest" description="Disordered" evidence="8">
    <location>
        <begin position="69"/>
        <end position="122"/>
    </location>
</feature>
<protein>
    <submittedName>
        <fullName evidence="10">Copper-binding transcription factor</fullName>
    </submittedName>
</protein>
<evidence type="ECO:0000256" key="8">
    <source>
        <dbReference type="SAM" id="MobiDB-lite"/>
    </source>
</evidence>
<evidence type="ECO:0000256" key="6">
    <source>
        <dbReference type="ARBA" id="ARBA00023163"/>
    </source>
</evidence>
<evidence type="ECO:0000256" key="4">
    <source>
        <dbReference type="ARBA" id="ARBA00023008"/>
    </source>
</evidence>
<comment type="subcellular location">
    <subcellularLocation>
        <location evidence="1">Nucleus</location>
    </subcellularLocation>
</comment>
<evidence type="ECO:0000256" key="2">
    <source>
        <dbReference type="ARBA" id="ARBA00022723"/>
    </source>
</evidence>
<sequence>MPVLDGVKFACKQCIIGHRTGKCNHNDGRELFPIRGRGRPRSQCDTCTERRRTESYHVKCSCGSDPAQAQVQTQGQTQGRTQGKKRSKKDAGDDAAPDAAPPLPAPAPAPVPQAAKADADAGTGAQAAQARTSCSCHLTNVCSCCNSGASRPSATQQVGMPINTMDVLASGPASSEPLAAPPPFGLLPTASFSSREDAAMPPSCHTTAGASSPCCRDPNCICGTDADASRVCCAFNGPEDSPAIVAARQRGFRISTGPQPRRMRKDRLREEEHGINYRGTGRTPASYNKTAAKKRGRNADTSPEVDTPQRAEHDSADWSFNRSSALSPPPPLGSGAGAGVEAWPSHHAHVLADDASRYPLTDAVALPPPRFAPEREWYRPPSVFRLASASSSSSSKAPANLGPATPSAPTHSAVSSSSLIPPASPPIPPLFDDSAPSAAAEPKLDALLEVIKSVREGPASIQCSCKGTCRCASCAGRKKKKARAKERGMWHVDPTQAQGRGLGGVQIDEEEEERDELEEEEEVAGLCCGRKKKSRSGGESGSAVLSGSKADATARGSAPAQPQPQPEAMGTAGRRRFRDAEPAVASATGSGPSPEPASKRNKLDDGLHFQYRQPAHAAGGMLAATAMRNSARAGSGAELPTGTQKELTTSKSAAVQYDVGNDHVGSGSGSEDEGGDCDSCGACDLELKMPSGIAAVDDFASAAAAAAAGRC</sequence>
<reference evidence="10" key="1">
    <citation type="journal article" date="2023" name="PhytoFront">
        <title>Draft Genome Resources of Seven Strains of Tilletia horrida, Causal Agent of Kernel Smut of Rice.</title>
        <authorList>
            <person name="Khanal S."/>
            <person name="Antony Babu S."/>
            <person name="Zhou X.G."/>
        </authorList>
    </citation>
    <scope>NUCLEOTIDE SEQUENCE</scope>
    <source>
        <strain evidence="10">TX3</strain>
    </source>
</reference>
<dbReference type="GO" id="GO:0005507">
    <property type="term" value="F:copper ion binding"/>
    <property type="evidence" value="ECO:0007669"/>
    <property type="project" value="InterPro"/>
</dbReference>
<dbReference type="PRINTS" id="PR00617">
    <property type="entry name" value="COPPERFIST"/>
</dbReference>
<organism evidence="10 11">
    <name type="scientific">Tilletia horrida</name>
    <dbReference type="NCBI Taxonomy" id="155126"/>
    <lineage>
        <taxon>Eukaryota</taxon>
        <taxon>Fungi</taxon>
        <taxon>Dikarya</taxon>
        <taxon>Basidiomycota</taxon>
        <taxon>Ustilaginomycotina</taxon>
        <taxon>Exobasidiomycetes</taxon>
        <taxon>Tilletiales</taxon>
        <taxon>Tilletiaceae</taxon>
        <taxon>Tilletia</taxon>
    </lineage>
</organism>
<accession>A0AAN6GC33</accession>
<name>A0AAN6GC33_9BASI</name>
<evidence type="ECO:0000256" key="5">
    <source>
        <dbReference type="ARBA" id="ARBA00023015"/>
    </source>
</evidence>
<dbReference type="InterPro" id="IPR001083">
    <property type="entry name" value="Cu_fist_DNA-bd_dom"/>
</dbReference>
<dbReference type="Pfam" id="PF00649">
    <property type="entry name" value="Copper-fist"/>
    <property type="match status" value="1"/>
</dbReference>
<dbReference type="SUPFAM" id="SSF57879">
    <property type="entry name" value="Zinc domain conserved in yeast copper-regulated transcription factors"/>
    <property type="match status" value="1"/>
</dbReference>
<dbReference type="GO" id="GO:0000981">
    <property type="term" value="F:DNA-binding transcription factor activity, RNA polymerase II-specific"/>
    <property type="evidence" value="ECO:0007669"/>
    <property type="project" value="TreeGrafter"/>
</dbReference>
<feature type="region of interest" description="Disordered" evidence="8">
    <location>
        <begin position="494"/>
        <end position="614"/>
    </location>
</feature>
<dbReference type="PANTHER" id="PTHR28088:SF5">
    <property type="entry name" value="TRANSCRIPTIONAL ACTIVATOR HAA1-RELATED"/>
    <property type="match status" value="1"/>
</dbReference>
<dbReference type="AlphaFoldDB" id="A0AAN6GC33"/>
<keyword evidence="6" id="KW-0804">Transcription</keyword>
<proteinExistence type="predicted"/>
<dbReference type="EMBL" id="JAPDMQ010000141">
    <property type="protein sequence ID" value="KAK0533247.1"/>
    <property type="molecule type" value="Genomic_DNA"/>
</dbReference>
<evidence type="ECO:0000259" key="9">
    <source>
        <dbReference type="PROSITE" id="PS50073"/>
    </source>
</evidence>
<dbReference type="FunFam" id="3.90.430.10:FF:000001">
    <property type="entry name" value="Copper fist DNA-binding protein"/>
    <property type="match status" value="1"/>
</dbReference>
<feature type="compositionally biased region" description="Polar residues" evidence="8">
    <location>
        <begin position="641"/>
        <end position="653"/>
    </location>
</feature>
<feature type="region of interest" description="Disordered" evidence="8">
    <location>
        <begin position="391"/>
        <end position="437"/>
    </location>
</feature>
<dbReference type="PROSITE" id="PS50073">
    <property type="entry name" value="COPPER_FIST_2"/>
    <property type="match status" value="1"/>
</dbReference>
<dbReference type="SMART" id="SM01090">
    <property type="entry name" value="Copper-fist"/>
    <property type="match status" value="1"/>
</dbReference>
<gene>
    <name evidence="10" type="primary">CUP2</name>
    <name evidence="10" type="ORF">OC842_003031</name>
</gene>
<dbReference type="GO" id="GO:0045944">
    <property type="term" value="P:positive regulation of transcription by RNA polymerase II"/>
    <property type="evidence" value="ECO:0007669"/>
    <property type="project" value="TreeGrafter"/>
</dbReference>
<dbReference type="Gene3D" id="3.90.430.10">
    <property type="entry name" value="Copper fist DNA-binding domain"/>
    <property type="match status" value="1"/>
</dbReference>
<feature type="region of interest" description="Disordered" evidence="8">
    <location>
        <begin position="628"/>
        <end position="676"/>
    </location>
</feature>
<dbReference type="Proteomes" id="UP001176521">
    <property type="component" value="Unassembled WGS sequence"/>
</dbReference>
<dbReference type="InterPro" id="IPR036395">
    <property type="entry name" value="Cu_fist_DNA-bd_dom_sf"/>
</dbReference>
<feature type="compositionally biased region" description="Low complexity" evidence="8">
    <location>
        <begin position="69"/>
        <end position="81"/>
    </location>
</feature>
<dbReference type="PANTHER" id="PTHR28088">
    <property type="entry name" value="TRANSCRIPTIONAL ACTIVATOR HAA1-RELATED"/>
    <property type="match status" value="1"/>
</dbReference>
<evidence type="ECO:0000256" key="7">
    <source>
        <dbReference type="ARBA" id="ARBA00023242"/>
    </source>
</evidence>
<keyword evidence="7" id="KW-0539">Nucleus</keyword>
<dbReference type="GO" id="GO:0006878">
    <property type="term" value="P:intracellular copper ion homeostasis"/>
    <property type="evidence" value="ECO:0007669"/>
    <property type="project" value="TreeGrafter"/>
</dbReference>
<keyword evidence="4" id="KW-0186">Copper</keyword>
<evidence type="ECO:0000256" key="1">
    <source>
        <dbReference type="ARBA" id="ARBA00004123"/>
    </source>
</evidence>
<evidence type="ECO:0000256" key="3">
    <source>
        <dbReference type="ARBA" id="ARBA00022833"/>
    </source>
</evidence>
<feature type="compositionally biased region" description="Basic and acidic residues" evidence="8">
    <location>
        <begin position="307"/>
        <end position="316"/>
    </location>
</feature>
<feature type="region of interest" description="Disordered" evidence="8">
    <location>
        <begin position="255"/>
        <end position="340"/>
    </location>
</feature>
<dbReference type="InterPro" id="IPR051763">
    <property type="entry name" value="Copper_Homeo_Regul"/>
</dbReference>